<evidence type="ECO:0000256" key="11">
    <source>
        <dbReference type="SAM" id="Coils"/>
    </source>
</evidence>
<feature type="domain" description="Dynein heavy chain ATP-binding dynein motor region" evidence="15">
    <location>
        <begin position="1337"/>
        <end position="1404"/>
    </location>
</feature>
<dbReference type="SUPFAM" id="SSF52540">
    <property type="entry name" value="P-loop containing nucleoside triphosphate hydrolases"/>
    <property type="match status" value="3"/>
</dbReference>
<dbReference type="OMA" id="CEWARNI"/>
<dbReference type="GO" id="GO:0045505">
    <property type="term" value="F:dynein intermediate chain binding"/>
    <property type="evidence" value="ECO:0007669"/>
    <property type="project" value="InterPro"/>
</dbReference>
<accession>A0A0N5DAZ4</accession>
<evidence type="ECO:0000256" key="5">
    <source>
        <dbReference type="ARBA" id="ARBA00022741"/>
    </source>
</evidence>
<dbReference type="GO" id="GO:0008569">
    <property type="term" value="F:minus-end-directed microtubule motor activity"/>
    <property type="evidence" value="ECO:0007669"/>
    <property type="project" value="TreeGrafter"/>
</dbReference>
<feature type="coiled-coil region" evidence="11">
    <location>
        <begin position="1191"/>
        <end position="1232"/>
    </location>
</feature>
<keyword evidence="6" id="KW-0067">ATP-binding</keyword>
<dbReference type="OrthoDB" id="5593012at2759"/>
<keyword evidence="7" id="KW-0243">Dynein</keyword>
<dbReference type="PANTHER" id="PTHR10676">
    <property type="entry name" value="DYNEIN HEAVY CHAIN FAMILY PROTEIN"/>
    <property type="match status" value="1"/>
</dbReference>
<comment type="similarity">
    <text evidence="2">Belongs to the dynein heavy chain family.</text>
</comment>
<reference evidence="20" key="1">
    <citation type="submission" date="2017-02" db="UniProtKB">
        <authorList>
            <consortium name="WormBaseParasite"/>
        </authorList>
    </citation>
    <scope>IDENTIFICATION</scope>
</reference>
<keyword evidence="3" id="KW-0963">Cytoplasm</keyword>
<evidence type="ECO:0000259" key="14">
    <source>
        <dbReference type="Pfam" id="PF12780"/>
    </source>
</evidence>
<feature type="coiled-coil region" evidence="11">
    <location>
        <begin position="1261"/>
        <end position="1288"/>
    </location>
</feature>
<evidence type="ECO:0000256" key="9">
    <source>
        <dbReference type="ARBA" id="ARBA00023175"/>
    </source>
</evidence>
<organism evidence="20">
    <name type="scientific">Thelazia callipaeda</name>
    <name type="common">Oriental eyeworm</name>
    <name type="synonym">Parasitic nematode</name>
    <dbReference type="NCBI Taxonomy" id="103827"/>
    <lineage>
        <taxon>Eukaryota</taxon>
        <taxon>Metazoa</taxon>
        <taxon>Ecdysozoa</taxon>
        <taxon>Nematoda</taxon>
        <taxon>Chromadorea</taxon>
        <taxon>Rhabditida</taxon>
        <taxon>Spirurina</taxon>
        <taxon>Spiruromorpha</taxon>
        <taxon>Thelazioidea</taxon>
        <taxon>Thelaziidae</taxon>
        <taxon>Thelazia</taxon>
    </lineage>
</organism>
<feature type="domain" description="ATPase dynein-related AAA" evidence="12">
    <location>
        <begin position="74"/>
        <end position="202"/>
    </location>
</feature>
<feature type="domain" description="Cytoplasmic dynein 2 heavy chain 1 AAA+ ATPase" evidence="16">
    <location>
        <begin position="214"/>
        <end position="305"/>
    </location>
</feature>
<dbReference type="GO" id="GO:0035721">
    <property type="term" value="P:intraciliary retrograde transport"/>
    <property type="evidence" value="ECO:0007669"/>
    <property type="project" value="TreeGrafter"/>
</dbReference>
<name>A0A0N5DAZ4_THECL</name>
<dbReference type="Gene3D" id="1.20.920.20">
    <property type="match status" value="1"/>
</dbReference>
<keyword evidence="8 11" id="KW-0175">Coiled coil</keyword>
<reference evidence="18 19" key="2">
    <citation type="submission" date="2018-11" db="EMBL/GenBank/DDBJ databases">
        <authorList>
            <consortium name="Pathogen Informatics"/>
        </authorList>
    </citation>
    <scope>NUCLEOTIDE SEQUENCE [LARGE SCALE GENOMIC DNA]</scope>
</reference>
<dbReference type="InterPro" id="IPR049400">
    <property type="entry name" value="DYNC2H1_AAA_dom"/>
</dbReference>
<dbReference type="InterPro" id="IPR035706">
    <property type="entry name" value="AAA_9"/>
</dbReference>
<dbReference type="Proteomes" id="UP000276776">
    <property type="component" value="Unassembled WGS sequence"/>
</dbReference>
<keyword evidence="10" id="KW-0206">Cytoskeleton</keyword>
<dbReference type="GO" id="GO:0005868">
    <property type="term" value="C:cytoplasmic dynein complex"/>
    <property type="evidence" value="ECO:0007669"/>
    <property type="project" value="TreeGrafter"/>
</dbReference>
<dbReference type="InterPro" id="IPR024317">
    <property type="entry name" value="Dynein_heavy_chain_D4_dom"/>
</dbReference>
<dbReference type="GO" id="GO:0060294">
    <property type="term" value="P:cilium movement involved in cell motility"/>
    <property type="evidence" value="ECO:0007669"/>
    <property type="project" value="TreeGrafter"/>
</dbReference>
<dbReference type="WBParaSite" id="TCLT_0001035601-mRNA-1">
    <property type="protein sequence ID" value="TCLT_0001035601-mRNA-1"/>
    <property type="gene ID" value="TCLT_0001035601"/>
</dbReference>
<dbReference type="GO" id="GO:0016887">
    <property type="term" value="F:ATP hydrolysis activity"/>
    <property type="evidence" value="ECO:0007669"/>
    <property type="project" value="InterPro"/>
</dbReference>
<dbReference type="PANTHER" id="PTHR10676:SF352">
    <property type="entry name" value="CYTOPLASMIC DYNEIN 2 HEAVY CHAIN 1"/>
    <property type="match status" value="1"/>
</dbReference>
<dbReference type="InterPro" id="IPR054354">
    <property type="entry name" value="DYNC2H1-like_lid"/>
</dbReference>
<dbReference type="Pfam" id="PF21264">
    <property type="entry name" value="DYNC2H1_AAA_dom"/>
    <property type="match status" value="1"/>
</dbReference>
<protein>
    <submittedName>
        <fullName evidence="20">AAA_5 domain-containing protein</fullName>
    </submittedName>
</protein>
<proteinExistence type="inferred from homology"/>
<evidence type="ECO:0000259" key="12">
    <source>
        <dbReference type="Pfam" id="PF07728"/>
    </source>
</evidence>
<dbReference type="STRING" id="103827.A0A0N5DAZ4"/>
<evidence type="ECO:0000256" key="3">
    <source>
        <dbReference type="ARBA" id="ARBA00022490"/>
    </source>
</evidence>
<dbReference type="GO" id="GO:0005930">
    <property type="term" value="C:axoneme"/>
    <property type="evidence" value="ECO:0007669"/>
    <property type="project" value="TreeGrafter"/>
</dbReference>
<dbReference type="InterPro" id="IPR027417">
    <property type="entry name" value="P-loop_NTPase"/>
</dbReference>
<evidence type="ECO:0000256" key="10">
    <source>
        <dbReference type="ARBA" id="ARBA00023212"/>
    </source>
</evidence>
<evidence type="ECO:0000313" key="19">
    <source>
        <dbReference type="Proteomes" id="UP000276776"/>
    </source>
</evidence>
<keyword evidence="5" id="KW-0547">Nucleotide-binding</keyword>
<evidence type="ECO:0000256" key="8">
    <source>
        <dbReference type="ARBA" id="ARBA00023054"/>
    </source>
</evidence>
<evidence type="ECO:0000259" key="17">
    <source>
        <dbReference type="Pfam" id="PF22597"/>
    </source>
</evidence>
<evidence type="ECO:0000259" key="16">
    <source>
        <dbReference type="Pfam" id="PF21264"/>
    </source>
</evidence>
<dbReference type="Pfam" id="PF07728">
    <property type="entry name" value="AAA_5"/>
    <property type="match status" value="1"/>
</dbReference>
<dbReference type="Pfam" id="PF12777">
    <property type="entry name" value="MT"/>
    <property type="match status" value="1"/>
</dbReference>
<sequence length="1426" mass="162806">MLNTSSKLTYEDSKHFNILIDDIFPNIEKDSLQLQIDLLLEPVKLAASAMTLTLTDIQMKKIFELYNQLHQRMGVILLGPSGSGKSTMWKILQKAMALINKPVRTYWINPKSLPKHKLLGQMDIDTREWSDGILTAAAREIAKNSSTLSWIICDGDIDSEWIEALNSLTLPTGERIRFGSNLNFIFETDNLACASPATVSRMGIVLVSEEDMSIQDCVNHWLSKYLNSNPDMSTWINDHLYRLRCLDWIWARQAFEIKISNVGTVRNALSHLGKVTSRDEFLVAIFRGLAQNLKSECRNQFALEVVFHEISIPDEQNFDIIYYDRRRKSLLAYTDEIDMQINNSQLLAMERRPYILTASAKAYRDTVSNYKFICSWLEESNRQPFMVLGPDGSGKESLIRYCLELDSMSQIAVIHCSAQTGCQQILDLFYQYCVETSSASGRILKPKDKPNLVIYIKALNVVKPDKWGSYEIIAFLQQLLTYGGYYKQNLEWISLENIQVRSELYFFTLSFASDEGHCTLPLRFVSLLRLCVVKYPSNDEIITIYASYLAMLIKDWTLLSNYHPKDIAKIMVHLFNQIRNTFRPTDEAHYLFTLKDLTNWVSALMRYEINGSNADDKFLRSMVHECRRIFKDRLVSDEHKQIFEDILHGALPPEFVYDDESNLYVTAPEVLPVSMHKGALLSLVYCEEYINLLQTAVKQYGKLYFEVGNLKMPIHHEFAKLCSRIDRGITLPGTSTLYFSILTLNPFTGGSLLLAGRAGMGRREAVLLVANIHGMPIFTPKMTISYGMKQFRNDLKTVILDAVVNNKHVVFIVENHHLLCDTFLQLISSLLSSGDVLRIFTSQELDSILLNLRDHAAQDAFQGNLLSYLALKVKVNLHIVLIMNIDDTKFSVNCSSNQSLFKECSVIWNETWNADTLLQLANLILSRNAVKVSDDTLVALRQIYHFCPYHLASPAKYILFIKNYIHILNKKRNAVEIRTNRLKTGIDKLTEAREAVSEMHKKAAKKSKLLTEKQADADAALKAISQSMKNASYQRADMEQLKLAVVKENEKIENEKTLIEVQLREVEPLLREAREAVGSIRPESLSEIRSLRAPPETIRDILQAVLLLLSIFDTSWEAMRKFLAKNSMKEEIINFDAQKISLDIHKKVSMLVKNKEASFDPKNAKRASAAAAPLAAWVKANLDYSTILRRVEPLQKEKNCLIKNLSEAENQMKKLSKDLETVDEQVAKLKHTFEARTEEATQIKIDLDKEQNTIRVAGTLVDRLSGEYNRWQQQLDGLQKELNCLEKGSLLSAAFTTFLGSELEQSRDEISKKWKNLLGLNDFNVLDFNVLESEKLNWSNEGLSTDAFSQENAMILFNTVGVPFIIDFRGHVSSFLENHIKSNFEKVSADSSDFITQVLAIVKYSRVFNLYESKPAKSLWLFKLTS</sequence>
<evidence type="ECO:0000256" key="4">
    <source>
        <dbReference type="ARBA" id="ARBA00022701"/>
    </source>
</evidence>
<keyword evidence="9" id="KW-0505">Motor protein</keyword>
<evidence type="ECO:0000256" key="2">
    <source>
        <dbReference type="ARBA" id="ARBA00008887"/>
    </source>
</evidence>
<feature type="domain" description="Dynein 2 heavy chain 1 cytoplasmic ATPase lid" evidence="17">
    <location>
        <begin position="556"/>
        <end position="640"/>
    </location>
</feature>
<dbReference type="GO" id="GO:0060271">
    <property type="term" value="P:cilium assembly"/>
    <property type="evidence" value="ECO:0007669"/>
    <property type="project" value="TreeGrafter"/>
</dbReference>
<dbReference type="InterPro" id="IPR026983">
    <property type="entry name" value="DHC"/>
</dbReference>
<dbReference type="Pfam" id="PF12781">
    <property type="entry name" value="AAA_9"/>
    <property type="match status" value="1"/>
</dbReference>
<evidence type="ECO:0000256" key="6">
    <source>
        <dbReference type="ARBA" id="ARBA00022840"/>
    </source>
</evidence>
<dbReference type="FunFam" id="1.20.920.20:FF:000002">
    <property type="entry name" value="Cytoplasmic dynein 1 heavy chain"/>
    <property type="match status" value="1"/>
</dbReference>
<evidence type="ECO:0000256" key="1">
    <source>
        <dbReference type="ARBA" id="ARBA00004245"/>
    </source>
</evidence>
<dbReference type="EMBL" id="UYYF01005066">
    <property type="protein sequence ID" value="VDN08033.1"/>
    <property type="molecule type" value="Genomic_DNA"/>
</dbReference>
<feature type="domain" description="Dynein heavy chain AAA module D4" evidence="14">
    <location>
        <begin position="748"/>
        <end position="937"/>
    </location>
</feature>
<dbReference type="Pfam" id="PF12780">
    <property type="entry name" value="AAA_8"/>
    <property type="match status" value="1"/>
</dbReference>
<evidence type="ECO:0000259" key="15">
    <source>
        <dbReference type="Pfam" id="PF12781"/>
    </source>
</evidence>
<dbReference type="GO" id="GO:0097729">
    <property type="term" value="C:9+2 motile cilium"/>
    <property type="evidence" value="ECO:0007669"/>
    <property type="project" value="TreeGrafter"/>
</dbReference>
<gene>
    <name evidence="18" type="ORF">TCLT_LOCUS10345</name>
</gene>
<dbReference type="InterPro" id="IPR024743">
    <property type="entry name" value="Dynein_HC_stalk"/>
</dbReference>
<evidence type="ECO:0000256" key="7">
    <source>
        <dbReference type="ARBA" id="ARBA00023017"/>
    </source>
</evidence>
<dbReference type="GO" id="GO:0005524">
    <property type="term" value="F:ATP binding"/>
    <property type="evidence" value="ECO:0007669"/>
    <property type="project" value="UniProtKB-KW"/>
</dbReference>
<evidence type="ECO:0000313" key="20">
    <source>
        <dbReference type="WBParaSite" id="TCLT_0001035601-mRNA-1"/>
    </source>
</evidence>
<evidence type="ECO:0000259" key="13">
    <source>
        <dbReference type="Pfam" id="PF12777"/>
    </source>
</evidence>
<feature type="domain" description="Dynein heavy chain coiled coil stalk" evidence="13">
    <location>
        <begin position="981"/>
        <end position="1314"/>
    </location>
</feature>
<keyword evidence="19" id="KW-1185">Reference proteome</keyword>
<dbReference type="GO" id="GO:0005874">
    <property type="term" value="C:microtubule"/>
    <property type="evidence" value="ECO:0007669"/>
    <property type="project" value="UniProtKB-KW"/>
</dbReference>
<dbReference type="Gene3D" id="1.20.920.30">
    <property type="match status" value="1"/>
</dbReference>
<keyword evidence="4" id="KW-0493">Microtubule</keyword>
<dbReference type="Pfam" id="PF22597">
    <property type="entry name" value="DYN_lid"/>
    <property type="match status" value="1"/>
</dbReference>
<comment type="subcellular location">
    <subcellularLocation>
        <location evidence="1">Cytoplasm</location>
        <location evidence="1">Cytoskeleton</location>
    </subcellularLocation>
</comment>
<dbReference type="Pfam" id="PF12775">
    <property type="entry name" value="AAA_7"/>
    <property type="match status" value="1"/>
</dbReference>
<dbReference type="Gene3D" id="3.40.50.300">
    <property type="entry name" value="P-loop containing nucleotide triphosphate hydrolases"/>
    <property type="match status" value="3"/>
</dbReference>
<evidence type="ECO:0000313" key="18">
    <source>
        <dbReference type="EMBL" id="VDN08033.1"/>
    </source>
</evidence>
<dbReference type="InterPro" id="IPR011704">
    <property type="entry name" value="ATPase_dyneun-rel_AAA"/>
</dbReference>
<dbReference type="GO" id="GO:0051959">
    <property type="term" value="F:dynein light intermediate chain binding"/>
    <property type="evidence" value="ECO:0007669"/>
    <property type="project" value="InterPro"/>
</dbReference>